<feature type="region of interest" description="Disordered" evidence="1">
    <location>
        <begin position="1"/>
        <end position="56"/>
    </location>
</feature>
<gene>
    <name evidence="2" type="ORF">POPTR_008G223400</name>
</gene>
<evidence type="ECO:0000313" key="2">
    <source>
        <dbReference type="EMBL" id="PNT26130.1"/>
    </source>
</evidence>
<feature type="compositionally biased region" description="Polar residues" evidence="1">
    <location>
        <begin position="11"/>
        <end position="23"/>
    </location>
</feature>
<evidence type="ECO:0000256" key="1">
    <source>
        <dbReference type="SAM" id="MobiDB-lite"/>
    </source>
</evidence>
<dbReference type="Proteomes" id="UP000006729">
    <property type="component" value="Chromosome 8"/>
</dbReference>
<reference evidence="2 3" key="1">
    <citation type="journal article" date="2006" name="Science">
        <title>The genome of black cottonwood, Populus trichocarpa (Torr. &amp; Gray).</title>
        <authorList>
            <person name="Tuskan G.A."/>
            <person name="Difazio S."/>
            <person name="Jansson S."/>
            <person name="Bohlmann J."/>
            <person name="Grigoriev I."/>
            <person name="Hellsten U."/>
            <person name="Putnam N."/>
            <person name="Ralph S."/>
            <person name="Rombauts S."/>
            <person name="Salamov A."/>
            <person name="Schein J."/>
            <person name="Sterck L."/>
            <person name="Aerts A."/>
            <person name="Bhalerao R.R."/>
            <person name="Bhalerao R.P."/>
            <person name="Blaudez D."/>
            <person name="Boerjan W."/>
            <person name="Brun A."/>
            <person name="Brunner A."/>
            <person name="Busov V."/>
            <person name="Campbell M."/>
            <person name="Carlson J."/>
            <person name="Chalot M."/>
            <person name="Chapman J."/>
            <person name="Chen G.L."/>
            <person name="Cooper D."/>
            <person name="Coutinho P.M."/>
            <person name="Couturier J."/>
            <person name="Covert S."/>
            <person name="Cronk Q."/>
            <person name="Cunningham R."/>
            <person name="Davis J."/>
            <person name="Degroeve S."/>
            <person name="Dejardin A."/>
            <person name="Depamphilis C."/>
            <person name="Detter J."/>
            <person name="Dirks B."/>
            <person name="Dubchak I."/>
            <person name="Duplessis S."/>
            <person name="Ehlting J."/>
            <person name="Ellis B."/>
            <person name="Gendler K."/>
            <person name="Goodstein D."/>
            <person name="Gribskov M."/>
            <person name="Grimwood J."/>
            <person name="Groover A."/>
            <person name="Gunter L."/>
            <person name="Hamberger B."/>
            <person name="Heinze B."/>
            <person name="Helariutta Y."/>
            <person name="Henrissat B."/>
            <person name="Holligan D."/>
            <person name="Holt R."/>
            <person name="Huang W."/>
            <person name="Islam-Faridi N."/>
            <person name="Jones S."/>
            <person name="Jones-Rhoades M."/>
            <person name="Jorgensen R."/>
            <person name="Joshi C."/>
            <person name="Kangasjarvi J."/>
            <person name="Karlsson J."/>
            <person name="Kelleher C."/>
            <person name="Kirkpatrick R."/>
            <person name="Kirst M."/>
            <person name="Kohler A."/>
            <person name="Kalluri U."/>
            <person name="Larimer F."/>
            <person name="Leebens-Mack J."/>
            <person name="Leple J.C."/>
            <person name="Locascio P."/>
            <person name="Lou Y."/>
            <person name="Lucas S."/>
            <person name="Martin F."/>
            <person name="Montanini B."/>
            <person name="Napoli C."/>
            <person name="Nelson D.R."/>
            <person name="Nelson C."/>
            <person name="Nieminen K."/>
            <person name="Nilsson O."/>
            <person name="Pereda V."/>
            <person name="Peter G."/>
            <person name="Philippe R."/>
            <person name="Pilate G."/>
            <person name="Poliakov A."/>
            <person name="Razumovskaya J."/>
            <person name="Richardson P."/>
            <person name="Rinaldi C."/>
            <person name="Ritland K."/>
            <person name="Rouze P."/>
            <person name="Ryaboy D."/>
            <person name="Schmutz J."/>
            <person name="Schrader J."/>
            <person name="Segerman B."/>
            <person name="Shin H."/>
            <person name="Siddiqui A."/>
            <person name="Sterky F."/>
            <person name="Terry A."/>
            <person name="Tsai C.J."/>
            <person name="Uberbacher E."/>
            <person name="Unneberg P."/>
            <person name="Vahala J."/>
            <person name="Wall K."/>
            <person name="Wessler S."/>
            <person name="Yang G."/>
            <person name="Yin T."/>
            <person name="Douglas C."/>
            <person name="Marra M."/>
            <person name="Sandberg G."/>
            <person name="Van de Peer Y."/>
            <person name="Rokhsar D."/>
        </authorList>
    </citation>
    <scope>NUCLEOTIDE SEQUENCE [LARGE SCALE GENOMIC DNA]</scope>
    <source>
        <strain evidence="3">cv. Nisqually</strain>
    </source>
</reference>
<sequence>MTEWDKEQGIPLSNGTRTSSIAPRSQGPHTIPRDVEARRSNATANAKPAHHPSNPLYAKEWGLVPFESPTKIFHQSPKIGEESQRRWKNCHPSPERQPEPLGHGRPLGGPPLASQGVPPIIDKSSLLTLAGGNITMSRWHTPFKKFNF</sequence>
<name>A0A2K1ZLH2_POPTR</name>
<proteinExistence type="predicted"/>
<dbReference type="AlphaFoldDB" id="A0A2K1ZLH2"/>
<feature type="region of interest" description="Disordered" evidence="1">
    <location>
        <begin position="73"/>
        <end position="118"/>
    </location>
</feature>
<dbReference type="EMBL" id="CM009297">
    <property type="protein sequence ID" value="PNT26130.1"/>
    <property type="molecule type" value="Genomic_DNA"/>
</dbReference>
<evidence type="ECO:0000313" key="3">
    <source>
        <dbReference type="Proteomes" id="UP000006729"/>
    </source>
</evidence>
<keyword evidence="3" id="KW-1185">Reference proteome</keyword>
<dbReference type="InParanoid" id="A0A2K1ZLH2"/>
<protein>
    <submittedName>
        <fullName evidence="2">Uncharacterized protein</fullName>
    </submittedName>
</protein>
<organism evidence="2 3">
    <name type="scientific">Populus trichocarpa</name>
    <name type="common">Western balsam poplar</name>
    <name type="synonym">Populus balsamifera subsp. trichocarpa</name>
    <dbReference type="NCBI Taxonomy" id="3694"/>
    <lineage>
        <taxon>Eukaryota</taxon>
        <taxon>Viridiplantae</taxon>
        <taxon>Streptophyta</taxon>
        <taxon>Embryophyta</taxon>
        <taxon>Tracheophyta</taxon>
        <taxon>Spermatophyta</taxon>
        <taxon>Magnoliopsida</taxon>
        <taxon>eudicotyledons</taxon>
        <taxon>Gunneridae</taxon>
        <taxon>Pentapetalae</taxon>
        <taxon>rosids</taxon>
        <taxon>fabids</taxon>
        <taxon>Malpighiales</taxon>
        <taxon>Salicaceae</taxon>
        <taxon>Saliceae</taxon>
        <taxon>Populus</taxon>
    </lineage>
</organism>
<accession>A0A2K1ZLH2</accession>